<dbReference type="VEuPathDB" id="FungiDB:YALI0_D18656g"/>
<dbReference type="AlphaFoldDB" id="A0A371C0K1"/>
<gene>
    <name evidence="2" type="ORF">B0I71DRAFT_13517</name>
</gene>
<name>A0A371C0K1_YARLL</name>
<feature type="compositionally biased region" description="Polar residues" evidence="1">
    <location>
        <begin position="51"/>
        <end position="93"/>
    </location>
</feature>
<feature type="compositionally biased region" description="Low complexity" evidence="1">
    <location>
        <begin position="25"/>
        <end position="36"/>
    </location>
</feature>
<sequence>MSPNDSGNEHGIFPPRSQPAPPSTAPTASPSSRFTSLSPYPRPIGDHHSLEQTSFGSSPASANFQGPLSESWPGQFQQSDKFQQSREFQQSASLPGYGAVGHAPAHLVGDAHISGNGRPAHHAPHAPTTVEQKPRLQLLGSGVSITEGGEGVIPQEALFIGDPGFEPFRGVVVKPNNPGDDNHPWGAKYSDHGFERPGGEIGNCVTGYPLARFRQQLQGSELLEQVSQAVREVPRSAQETVSNTTNLPTAAASEAIPRTMFEGPQFPQAPGESRLLLPYEYQRGVQSGIKSGVLDGVPVHGVQNGVPVHGIPIGASPAHPLPPGLPPGLLPPLTHPLQHFPLQPLAPHHLPPQHIPQLHLSQQHLPLQPPFPPHSYYHYGPPHPMEFQPHQVSQHKPPVRPITPDPPILVLETQYGCLVEGPFSDGGCFGLKKKIANPPVPFETPVLKDDDSAIPAETLLK</sequence>
<dbReference type="EMBL" id="KZ859086">
    <property type="protein sequence ID" value="RDW23420.1"/>
    <property type="molecule type" value="Genomic_DNA"/>
</dbReference>
<evidence type="ECO:0000313" key="2">
    <source>
        <dbReference type="EMBL" id="RDW23420.1"/>
    </source>
</evidence>
<evidence type="ECO:0000313" key="3">
    <source>
        <dbReference type="Proteomes" id="UP000256601"/>
    </source>
</evidence>
<dbReference type="VEuPathDB" id="FungiDB:YALI1_D23377g"/>
<organism evidence="2 3">
    <name type="scientific">Yarrowia lipolytica</name>
    <name type="common">Candida lipolytica</name>
    <dbReference type="NCBI Taxonomy" id="4952"/>
    <lineage>
        <taxon>Eukaryota</taxon>
        <taxon>Fungi</taxon>
        <taxon>Dikarya</taxon>
        <taxon>Ascomycota</taxon>
        <taxon>Saccharomycotina</taxon>
        <taxon>Dipodascomycetes</taxon>
        <taxon>Dipodascales</taxon>
        <taxon>Dipodascales incertae sedis</taxon>
        <taxon>Yarrowia</taxon>
    </lineage>
</organism>
<reference evidence="2 3" key="1">
    <citation type="submission" date="2018-07" db="EMBL/GenBank/DDBJ databases">
        <title>Draft Genome Assemblies for Five Robust Yarrowia lipolytica Strains Exhibiting High Lipid Production and Pentose Sugar Utilization and Sugar Alcohol Secretion from Undetoxified Lignocellulosic Biomass Hydrolysates.</title>
        <authorList>
            <consortium name="DOE Joint Genome Institute"/>
            <person name="Walker C."/>
            <person name="Ryu S."/>
            <person name="Na H."/>
            <person name="Zane M."/>
            <person name="LaButti K."/>
            <person name="Lipzen A."/>
            <person name="Haridas S."/>
            <person name="Barry K."/>
            <person name="Grigoriev I.V."/>
            <person name="Quarterman J."/>
            <person name="Slininger P."/>
            <person name="Dien B."/>
            <person name="Trinh C.T."/>
        </authorList>
    </citation>
    <scope>NUCLEOTIDE SEQUENCE [LARGE SCALE GENOMIC DNA]</scope>
    <source>
        <strain evidence="2 3">YB392</strain>
    </source>
</reference>
<accession>A0A371C0K1</accession>
<evidence type="ECO:0000256" key="1">
    <source>
        <dbReference type="SAM" id="MobiDB-lite"/>
    </source>
</evidence>
<dbReference type="Proteomes" id="UP000256601">
    <property type="component" value="Unassembled WGS sequence"/>
</dbReference>
<feature type="region of interest" description="Disordered" evidence="1">
    <location>
        <begin position="1"/>
        <end position="134"/>
    </location>
</feature>
<proteinExistence type="predicted"/>
<protein>
    <submittedName>
        <fullName evidence="2">Uncharacterized protein</fullName>
    </submittedName>
</protein>